<evidence type="ECO:0000313" key="3">
    <source>
        <dbReference type="RefSeq" id="XP_040941128.1"/>
    </source>
</evidence>
<gene>
    <name evidence="2 3" type="primary">LOC107894742</name>
</gene>
<reference evidence="1" key="1">
    <citation type="journal article" date="2020" name="Nat. Genet.">
        <title>Genomic diversifications of five Gossypium allopolyploid species and their impact on cotton improvement.</title>
        <authorList>
            <person name="Chen Z.J."/>
            <person name="Sreedasyam A."/>
            <person name="Ando A."/>
            <person name="Song Q."/>
            <person name="De Santiago L.M."/>
            <person name="Hulse-Kemp A.M."/>
            <person name="Ding M."/>
            <person name="Ye W."/>
            <person name="Kirkbride R.C."/>
            <person name="Jenkins J."/>
            <person name="Plott C."/>
            <person name="Lovell J."/>
            <person name="Lin Y.M."/>
            <person name="Vaughn R."/>
            <person name="Liu B."/>
            <person name="Simpson S."/>
            <person name="Scheffler B.E."/>
            <person name="Wen L."/>
            <person name="Saski C.A."/>
            <person name="Grover C.E."/>
            <person name="Hu G."/>
            <person name="Conover J.L."/>
            <person name="Carlson J.W."/>
            <person name="Shu S."/>
            <person name="Boston L.B."/>
            <person name="Williams M."/>
            <person name="Peterson D.G."/>
            <person name="McGee K."/>
            <person name="Jones D.C."/>
            <person name="Wendel J.F."/>
            <person name="Stelly D.M."/>
            <person name="Grimwood J."/>
            <person name="Schmutz J."/>
        </authorList>
    </citation>
    <scope>NUCLEOTIDE SEQUENCE [LARGE SCALE GENOMIC DNA]</scope>
    <source>
        <strain evidence="1">cv. TM-1</strain>
    </source>
</reference>
<dbReference type="AlphaFoldDB" id="A0A1U8IBH9"/>
<name>A0A1U8IBH9_GOSHI</name>
<accession>A0A1U8IBH9</accession>
<evidence type="ECO:0000313" key="1">
    <source>
        <dbReference type="Proteomes" id="UP000818029"/>
    </source>
</evidence>
<dbReference type="RefSeq" id="XP_040941128.1">
    <property type="nucleotide sequence ID" value="XM_041085194.1"/>
</dbReference>
<dbReference type="RefSeq" id="XP_016675467.1">
    <property type="nucleotide sequence ID" value="XM_016819978.1"/>
</dbReference>
<reference evidence="2" key="2">
    <citation type="submission" date="2025-04" db="UniProtKB">
        <authorList>
            <consortium name="RefSeq"/>
        </authorList>
    </citation>
    <scope>IDENTIFICATION</scope>
    <source>
        <tissue evidence="2">Leaf</tissue>
    </source>
</reference>
<dbReference type="Proteomes" id="UP000818029">
    <property type="component" value="Chromosome A13"/>
</dbReference>
<evidence type="ECO:0000313" key="2">
    <source>
        <dbReference type="RefSeq" id="XP_016675467.1"/>
    </source>
</evidence>
<dbReference type="GeneID" id="107894742"/>
<protein>
    <submittedName>
        <fullName evidence="2">Uncharacterized protein LOC107894742</fullName>
    </submittedName>
</protein>
<organism evidence="1 2">
    <name type="scientific">Gossypium hirsutum</name>
    <name type="common">Upland cotton</name>
    <name type="synonym">Gossypium mexicanum</name>
    <dbReference type="NCBI Taxonomy" id="3635"/>
    <lineage>
        <taxon>Eukaryota</taxon>
        <taxon>Viridiplantae</taxon>
        <taxon>Streptophyta</taxon>
        <taxon>Embryophyta</taxon>
        <taxon>Tracheophyta</taxon>
        <taxon>Spermatophyta</taxon>
        <taxon>Magnoliopsida</taxon>
        <taxon>eudicotyledons</taxon>
        <taxon>Gunneridae</taxon>
        <taxon>Pentapetalae</taxon>
        <taxon>rosids</taxon>
        <taxon>malvids</taxon>
        <taxon>Malvales</taxon>
        <taxon>Malvaceae</taxon>
        <taxon>Malvoideae</taxon>
        <taxon>Gossypium</taxon>
    </lineage>
</organism>
<sequence>MASSSGSDAIRYDLNSDSRVFLCRHCENHVLSSNNFLDVIVTPGTSRILCREPVNVRGQLPAMPFSHCKLSIRQPPGWPANAFYPSPAVNVLCKQCNKYLGETLITGGVGQVPTGPSMEQRFMLHPGELLFWDGSRLVGAESLKPVRSKK</sequence>
<keyword evidence="1" id="KW-1185">Reference proteome</keyword>
<dbReference type="KEGG" id="ghi:107894742"/>
<dbReference type="PaxDb" id="3635-A0A1U8IBH9"/>
<proteinExistence type="predicted"/>